<reference evidence="1" key="1">
    <citation type="submission" date="2022-06" db="EMBL/GenBank/DDBJ databases">
        <title>Genomic Encyclopedia of Archaeal and Bacterial Type Strains, Phase II (KMG-II): from individual species to whole genera.</title>
        <authorList>
            <person name="Goeker M."/>
        </authorList>
    </citation>
    <scope>NUCLEOTIDE SEQUENCE</scope>
    <source>
        <strain evidence="1">DSM 43935</strain>
    </source>
</reference>
<organism evidence="1 2">
    <name type="scientific">Goodfellowiella coeruleoviolacea</name>
    <dbReference type="NCBI Taxonomy" id="334858"/>
    <lineage>
        <taxon>Bacteria</taxon>
        <taxon>Bacillati</taxon>
        <taxon>Actinomycetota</taxon>
        <taxon>Actinomycetes</taxon>
        <taxon>Pseudonocardiales</taxon>
        <taxon>Pseudonocardiaceae</taxon>
        <taxon>Goodfellowiella</taxon>
    </lineage>
</organism>
<sequence length="177" mass="19673">MRFADGPTTECAVRVAAGVARVWELVTDIELPARFSPELQRVRWLDGADRPVLGARFEGHNHHAVLGDWRTVSHVVELDAPRAFGWVVVDPDNRFGEPLPDPEASIARWRFDLQPCDDGTTLLRHTVRIGPARSGLTLAIERRPADEEQLVATRLDSLRAGMRETLRGIKALAEQAG</sequence>
<dbReference type="InterPro" id="IPR023393">
    <property type="entry name" value="START-like_dom_sf"/>
</dbReference>
<dbReference type="RefSeq" id="WP_253766105.1">
    <property type="nucleotide sequence ID" value="NZ_JAMTCK010000001.1"/>
</dbReference>
<dbReference type="AlphaFoldDB" id="A0AAE3G9N5"/>
<dbReference type="EMBL" id="JAMTCK010000001">
    <property type="protein sequence ID" value="MCP2163449.1"/>
    <property type="molecule type" value="Genomic_DNA"/>
</dbReference>
<accession>A0AAE3G9N5</accession>
<name>A0AAE3G9N5_9PSEU</name>
<comment type="caution">
    <text evidence="1">The sequence shown here is derived from an EMBL/GenBank/DDBJ whole genome shotgun (WGS) entry which is preliminary data.</text>
</comment>
<proteinExistence type="predicted"/>
<dbReference type="Proteomes" id="UP001206128">
    <property type="component" value="Unassembled WGS sequence"/>
</dbReference>
<dbReference type="SUPFAM" id="SSF55961">
    <property type="entry name" value="Bet v1-like"/>
    <property type="match status" value="1"/>
</dbReference>
<protein>
    <submittedName>
        <fullName evidence="1">Polyketide cyclase / dehydrase and lipid transport</fullName>
    </submittedName>
</protein>
<keyword evidence="2" id="KW-1185">Reference proteome</keyword>
<dbReference type="Gene3D" id="3.30.530.20">
    <property type="match status" value="1"/>
</dbReference>
<evidence type="ECO:0000313" key="2">
    <source>
        <dbReference type="Proteomes" id="UP001206128"/>
    </source>
</evidence>
<dbReference type="Pfam" id="PF10604">
    <property type="entry name" value="Polyketide_cyc2"/>
    <property type="match status" value="1"/>
</dbReference>
<dbReference type="CDD" id="cd07812">
    <property type="entry name" value="SRPBCC"/>
    <property type="match status" value="1"/>
</dbReference>
<evidence type="ECO:0000313" key="1">
    <source>
        <dbReference type="EMBL" id="MCP2163449.1"/>
    </source>
</evidence>
<gene>
    <name evidence="1" type="ORF">LX83_000289</name>
</gene>
<dbReference type="InterPro" id="IPR019587">
    <property type="entry name" value="Polyketide_cyclase/dehydratase"/>
</dbReference>